<name>A0A9D9E2Q6_9BACT</name>
<accession>A0A9D9E2Q6</accession>
<dbReference type="Proteomes" id="UP000823636">
    <property type="component" value="Unassembled WGS sequence"/>
</dbReference>
<evidence type="ECO:0000313" key="1">
    <source>
        <dbReference type="EMBL" id="MBO8438003.1"/>
    </source>
</evidence>
<dbReference type="EMBL" id="JADIMW010000036">
    <property type="protein sequence ID" value="MBO8438003.1"/>
    <property type="molecule type" value="Genomic_DNA"/>
</dbReference>
<comment type="caution">
    <text evidence="1">The sequence shown here is derived from an EMBL/GenBank/DDBJ whole genome shotgun (WGS) entry which is preliminary data.</text>
</comment>
<gene>
    <name evidence="1" type="ORF">IAC54_03770</name>
</gene>
<evidence type="ECO:0000313" key="2">
    <source>
        <dbReference type="Proteomes" id="UP000823636"/>
    </source>
</evidence>
<organism evidence="1 2">
    <name type="scientific">Candidatus Caccoplasma merdipullorum</name>
    <dbReference type="NCBI Taxonomy" id="2840718"/>
    <lineage>
        <taxon>Bacteria</taxon>
        <taxon>Pseudomonadati</taxon>
        <taxon>Bacteroidota</taxon>
        <taxon>Bacteroidia</taxon>
        <taxon>Bacteroidales</taxon>
        <taxon>Bacteroidaceae</taxon>
        <taxon>Bacteroidaceae incertae sedis</taxon>
        <taxon>Candidatus Caccoplasma</taxon>
    </lineage>
</organism>
<reference evidence="1" key="1">
    <citation type="submission" date="2020-10" db="EMBL/GenBank/DDBJ databases">
        <authorList>
            <person name="Gilroy R."/>
        </authorList>
    </citation>
    <scope>NUCLEOTIDE SEQUENCE</scope>
    <source>
        <strain evidence="1">G3-4614</strain>
    </source>
</reference>
<protein>
    <submittedName>
        <fullName evidence="1">Uncharacterized protein</fullName>
    </submittedName>
</protein>
<sequence>MSKLAETVREDIVAFLNSNGELLFNERDFQIHLAVWLKSNGKYCDVDVEYYVPRKELVGYVWDSELKLDIVVKKYDEYLPIELKYKTKSVKKHLTRFGENIENEVYVLKNQGAQDLGMYDFWKDVRRIEIVRNRFAAVKGGLAVFITNDDYYLK</sequence>
<proteinExistence type="predicted"/>
<feature type="non-terminal residue" evidence="1">
    <location>
        <position position="154"/>
    </location>
</feature>
<reference evidence="1" key="2">
    <citation type="journal article" date="2021" name="PeerJ">
        <title>Extensive microbial diversity within the chicken gut microbiome revealed by metagenomics and culture.</title>
        <authorList>
            <person name="Gilroy R."/>
            <person name="Ravi A."/>
            <person name="Getino M."/>
            <person name="Pursley I."/>
            <person name="Horton D.L."/>
            <person name="Alikhan N.F."/>
            <person name="Baker D."/>
            <person name="Gharbi K."/>
            <person name="Hall N."/>
            <person name="Watson M."/>
            <person name="Adriaenssens E.M."/>
            <person name="Foster-Nyarko E."/>
            <person name="Jarju S."/>
            <person name="Secka A."/>
            <person name="Antonio M."/>
            <person name="Oren A."/>
            <person name="Chaudhuri R.R."/>
            <person name="La Ragione R."/>
            <person name="Hildebrand F."/>
            <person name="Pallen M.J."/>
        </authorList>
    </citation>
    <scope>NUCLEOTIDE SEQUENCE</scope>
    <source>
        <strain evidence="1">G3-4614</strain>
    </source>
</reference>
<dbReference type="AlphaFoldDB" id="A0A9D9E2Q6"/>